<dbReference type="STRING" id="477690.SAMN05216474_2860"/>
<evidence type="ECO:0000256" key="4">
    <source>
        <dbReference type="SAM" id="SignalP"/>
    </source>
</evidence>
<evidence type="ECO:0000256" key="2">
    <source>
        <dbReference type="ARBA" id="ARBA00023136"/>
    </source>
</evidence>
<keyword evidence="2" id="KW-0472">Membrane</keyword>
<keyword evidence="3" id="KW-0998">Cell outer membrane</keyword>
<evidence type="ECO:0000313" key="6">
    <source>
        <dbReference type="EMBL" id="SFT87874.1"/>
    </source>
</evidence>
<dbReference type="EMBL" id="FPAS01000006">
    <property type="protein sequence ID" value="SFT87874.1"/>
    <property type="molecule type" value="Genomic_DNA"/>
</dbReference>
<feature type="chain" id="PRO_5014731562" evidence="4">
    <location>
        <begin position="20"/>
        <end position="914"/>
    </location>
</feature>
<organism evidence="6 7">
    <name type="scientific">Lishizhenia tianjinensis</name>
    <dbReference type="NCBI Taxonomy" id="477690"/>
    <lineage>
        <taxon>Bacteria</taxon>
        <taxon>Pseudomonadati</taxon>
        <taxon>Bacteroidota</taxon>
        <taxon>Flavobacteriia</taxon>
        <taxon>Flavobacteriales</taxon>
        <taxon>Crocinitomicaceae</taxon>
        <taxon>Lishizhenia</taxon>
    </lineage>
</organism>
<comment type="subcellular location">
    <subcellularLocation>
        <location evidence="1">Cell outer membrane</location>
    </subcellularLocation>
</comment>
<dbReference type="Gene3D" id="2.40.170.20">
    <property type="entry name" value="TonB-dependent receptor, beta-barrel domain"/>
    <property type="match status" value="1"/>
</dbReference>
<dbReference type="OrthoDB" id="603275at2"/>
<keyword evidence="7" id="KW-1185">Reference proteome</keyword>
<reference evidence="6 7" key="1">
    <citation type="submission" date="2016-10" db="EMBL/GenBank/DDBJ databases">
        <authorList>
            <person name="de Groot N.N."/>
        </authorList>
    </citation>
    <scope>NUCLEOTIDE SEQUENCE [LARGE SCALE GENOMIC DNA]</scope>
    <source>
        <strain evidence="6 7">CGMCC 1.7005</strain>
    </source>
</reference>
<dbReference type="Pfam" id="PF14905">
    <property type="entry name" value="OMP_b-brl_3"/>
    <property type="match status" value="1"/>
</dbReference>
<gene>
    <name evidence="6" type="ORF">SAMN05216474_2860</name>
</gene>
<evidence type="ECO:0000259" key="5">
    <source>
        <dbReference type="Pfam" id="PF14905"/>
    </source>
</evidence>
<dbReference type="InterPro" id="IPR036942">
    <property type="entry name" value="Beta-barrel_TonB_sf"/>
</dbReference>
<dbReference type="SUPFAM" id="SSF56935">
    <property type="entry name" value="Porins"/>
    <property type="match status" value="1"/>
</dbReference>
<dbReference type="GO" id="GO:0009279">
    <property type="term" value="C:cell outer membrane"/>
    <property type="evidence" value="ECO:0007669"/>
    <property type="project" value="UniProtKB-SubCell"/>
</dbReference>
<dbReference type="InterPro" id="IPR041700">
    <property type="entry name" value="OMP_b-brl_3"/>
</dbReference>
<protein>
    <submittedName>
        <fullName evidence="6">Outer membrane protein beta-barrel family protein</fullName>
    </submittedName>
</protein>
<proteinExistence type="predicted"/>
<accession>A0A1I7BL12</accession>
<dbReference type="RefSeq" id="WP_090252180.1">
    <property type="nucleotide sequence ID" value="NZ_FPAS01000006.1"/>
</dbReference>
<dbReference type="SUPFAM" id="SSF49478">
    <property type="entry name" value="Cna protein B-type domain"/>
    <property type="match status" value="1"/>
</dbReference>
<evidence type="ECO:0000256" key="1">
    <source>
        <dbReference type="ARBA" id="ARBA00004442"/>
    </source>
</evidence>
<name>A0A1I7BL12_9FLAO</name>
<evidence type="ECO:0000313" key="7">
    <source>
        <dbReference type="Proteomes" id="UP000236454"/>
    </source>
</evidence>
<dbReference type="Proteomes" id="UP000236454">
    <property type="component" value="Unassembled WGS sequence"/>
</dbReference>
<keyword evidence="4" id="KW-0732">Signal</keyword>
<feature type="signal peptide" evidence="4">
    <location>
        <begin position="1"/>
        <end position="19"/>
    </location>
</feature>
<sequence>MTKLLFSLTCILLGWGVYAQTMKFTGVVNDTTNQKPLENVVVMAINLSDSVLLGFTRTNAAGEFLLDNIPFGEMELLFTHPRFADKSYFIIGSELNRDIHIPNVILPNIATELQEVVIYANKEPIFFKGDTLVYQADSFNVKPNAVVEDLLKRLPGIEVDEEGNIKSQGQEVAKVLVDGDEFFGDDPTVATKNLSAEGVQTVEVYETVEDTGDGEETIQVMDVRLKEGAKNGYFGKIAGGSDFQNFYEGEILLNRFKNDLKVSVFGFASNTPNTGFGWSDVRRFGLTNEMDMGYRDGVMFSSGNSRTGLPQNLKGGFYYTDKLGKDLKLGLNYTFNNNTITENTSRNSQYLFADTSFTNTEDNYGFQAQESHSLNFNMEWKIDSLTTLEFEPSVNFTASSRDQIDSSDYFTSSNTRTSGTYVSNFLTSESVDVNSMLRLRRGFKKKDRSLEFEYQYGYSLDDNSTRLLSNITYEPGLGIPDSITDQNKIGSSNTQGHRAYLEFVEPLSKKMKLQFDYKFDYFFGDQSREAFNINGSNEVLDSTFSNNFSNKRFENRIGVAATYETNKDYIMVGADFRNVEIDNHDIWRDTTYRQSVYNILPSMRYTHKFSKSMRLRVNYNTRSSQPSLNQLQPIPDNSNPNRIYEGNPDLIPDYSHNLNINFNNWNAVTGRYIWSGAYAQYNPIAFSSEVTYLSDGRTRSKTINVDGNMYAGVYAGAGINFWKRQLELKPNVNISYSETKNIINVPASGIENLENLTKNANFSGGMEVTFDFDSIRLTLGSEVGYNIPKSTFGNANQPYFRYEYTLRYYHQLPWKMEFETRIDYTVNTNRSAGYNVKPFILNASLGRRFLKTENLIVELKANDIFNQNINIMRDIQSNIITDQTTQVIARYFLLKATLRFNNTKTSEKDEQWHF</sequence>
<dbReference type="AlphaFoldDB" id="A0A1I7BL12"/>
<evidence type="ECO:0000256" key="3">
    <source>
        <dbReference type="ARBA" id="ARBA00023237"/>
    </source>
</evidence>
<feature type="domain" description="Outer membrane protein beta-barrel" evidence="5">
    <location>
        <begin position="442"/>
        <end position="894"/>
    </location>
</feature>